<dbReference type="AlphaFoldDB" id="A0A0D2GXT6"/>
<dbReference type="Proteomes" id="UP000053029">
    <property type="component" value="Unassembled WGS sequence"/>
</dbReference>
<dbReference type="GeneID" id="25309135"/>
<dbReference type="STRING" id="1442368.A0A0D2GXT6"/>
<dbReference type="VEuPathDB" id="FungiDB:Z517_09645"/>
<proteinExistence type="predicted"/>
<feature type="compositionally biased region" description="Pro residues" evidence="1">
    <location>
        <begin position="69"/>
        <end position="80"/>
    </location>
</feature>
<dbReference type="RefSeq" id="XP_013281007.1">
    <property type="nucleotide sequence ID" value="XM_013425553.1"/>
</dbReference>
<gene>
    <name evidence="2" type="ORF">Z517_09645</name>
</gene>
<evidence type="ECO:0000313" key="2">
    <source>
        <dbReference type="EMBL" id="KIW77199.1"/>
    </source>
</evidence>
<accession>A0A0D2GXT6</accession>
<organism evidence="2 3">
    <name type="scientific">Fonsecaea pedrosoi CBS 271.37</name>
    <dbReference type="NCBI Taxonomy" id="1442368"/>
    <lineage>
        <taxon>Eukaryota</taxon>
        <taxon>Fungi</taxon>
        <taxon>Dikarya</taxon>
        <taxon>Ascomycota</taxon>
        <taxon>Pezizomycotina</taxon>
        <taxon>Eurotiomycetes</taxon>
        <taxon>Chaetothyriomycetidae</taxon>
        <taxon>Chaetothyriales</taxon>
        <taxon>Herpotrichiellaceae</taxon>
        <taxon>Fonsecaea</taxon>
    </lineage>
</organism>
<dbReference type="OrthoDB" id="6512771at2759"/>
<name>A0A0D2GXT6_9EURO</name>
<sequence>MDGPAVQQTQTPPNNNSRTNRGQRHRRRGGGGPNRPSPSQPETTVPAVRQSAGRPFGGRLTRLHAEAPPFVPSSLPPPPQSSTQPNDSKARPPHPGHKGTSARTPQRPQGRKGSVARSTAPDIATRIHEDISHNLYECAICTNEIGRSSKTPRISPVFLLTLAGRRVAGRGRSPNHVHILAISSVMRDHVHHAQPWAPSRVATVASRKQRDDVSRQITRRAGAAVPCAATSCHAASTLAKSLVIRVSVARVRLRFPRDATVEKWKKIYYAKTVARRGQAATGLASSIVVNNVTDLWTAEFIAAKSSVIPKMRQYRIARSQSTSLLTAPVEKRLWQTSRTAFEHSAPIQSLAAKRNAGDRYHVVTNASRFVILEYAVPARSKSPNRVGAVAIRLTSSATKRTRNHPSARDCARLL</sequence>
<feature type="compositionally biased region" description="Polar residues" evidence="1">
    <location>
        <begin position="1"/>
        <end position="15"/>
    </location>
</feature>
<keyword evidence="3" id="KW-1185">Reference proteome</keyword>
<reference evidence="2 3" key="1">
    <citation type="submission" date="2015-01" db="EMBL/GenBank/DDBJ databases">
        <title>The Genome Sequence of Fonsecaea pedrosoi CBS 271.37.</title>
        <authorList>
            <consortium name="The Broad Institute Genomics Platform"/>
            <person name="Cuomo C."/>
            <person name="de Hoog S."/>
            <person name="Gorbushina A."/>
            <person name="Stielow B."/>
            <person name="Teixiera M."/>
            <person name="Abouelleil A."/>
            <person name="Chapman S.B."/>
            <person name="Priest M."/>
            <person name="Young S.K."/>
            <person name="Wortman J."/>
            <person name="Nusbaum C."/>
            <person name="Birren B."/>
        </authorList>
    </citation>
    <scope>NUCLEOTIDE SEQUENCE [LARGE SCALE GENOMIC DNA]</scope>
    <source>
        <strain evidence="2 3">CBS 271.37</strain>
    </source>
</reference>
<evidence type="ECO:0000313" key="3">
    <source>
        <dbReference type="Proteomes" id="UP000053029"/>
    </source>
</evidence>
<dbReference type="HOGENOM" id="CLU_663991_0_0_1"/>
<feature type="region of interest" description="Disordered" evidence="1">
    <location>
        <begin position="1"/>
        <end position="121"/>
    </location>
</feature>
<protein>
    <submittedName>
        <fullName evidence="2">Uncharacterized protein</fullName>
    </submittedName>
</protein>
<dbReference type="EMBL" id="KN846974">
    <property type="protein sequence ID" value="KIW77199.1"/>
    <property type="molecule type" value="Genomic_DNA"/>
</dbReference>
<evidence type="ECO:0000256" key="1">
    <source>
        <dbReference type="SAM" id="MobiDB-lite"/>
    </source>
</evidence>